<dbReference type="Proteomes" id="UP001149140">
    <property type="component" value="Unassembled WGS sequence"/>
</dbReference>
<name>A0A9X3N2E7_9ACTN</name>
<evidence type="ECO:0000313" key="1">
    <source>
        <dbReference type="EMBL" id="MDA0165813.1"/>
    </source>
</evidence>
<proteinExistence type="predicted"/>
<dbReference type="EMBL" id="JAPDOD010000052">
    <property type="protein sequence ID" value="MDA0165813.1"/>
    <property type="molecule type" value="Genomic_DNA"/>
</dbReference>
<organism evidence="1 2">
    <name type="scientific">Solirubrobacter ginsenosidimutans</name>
    <dbReference type="NCBI Taxonomy" id="490573"/>
    <lineage>
        <taxon>Bacteria</taxon>
        <taxon>Bacillati</taxon>
        <taxon>Actinomycetota</taxon>
        <taxon>Thermoleophilia</taxon>
        <taxon>Solirubrobacterales</taxon>
        <taxon>Solirubrobacteraceae</taxon>
        <taxon>Solirubrobacter</taxon>
    </lineage>
</organism>
<gene>
    <name evidence="1" type="ORF">OM076_36440</name>
</gene>
<protein>
    <submittedName>
        <fullName evidence="1">Uncharacterized protein</fullName>
    </submittedName>
</protein>
<keyword evidence="2" id="KW-1185">Reference proteome</keyword>
<comment type="caution">
    <text evidence="1">The sequence shown here is derived from an EMBL/GenBank/DDBJ whole genome shotgun (WGS) entry which is preliminary data.</text>
</comment>
<accession>A0A9X3N2E7</accession>
<evidence type="ECO:0000313" key="2">
    <source>
        <dbReference type="Proteomes" id="UP001149140"/>
    </source>
</evidence>
<dbReference type="AlphaFoldDB" id="A0A9X3N2E7"/>
<sequence length="55" mass="5894">MEIQANSPALMIQAHNLDAVRATLASAQQARTPEQHADVILQLSTAATQLLTPSR</sequence>
<dbReference type="RefSeq" id="WP_270045075.1">
    <property type="nucleotide sequence ID" value="NZ_JAPDOD010000052.1"/>
</dbReference>
<reference evidence="1" key="1">
    <citation type="submission" date="2022-10" db="EMBL/GenBank/DDBJ databases">
        <title>The WGS of Solirubrobacter ginsenosidimutans DSM 21036.</title>
        <authorList>
            <person name="Jiang Z."/>
        </authorList>
    </citation>
    <scope>NUCLEOTIDE SEQUENCE</scope>
    <source>
        <strain evidence="1">DSM 21036</strain>
    </source>
</reference>